<evidence type="ECO:0000256" key="7">
    <source>
        <dbReference type="ARBA" id="ARBA00023065"/>
    </source>
</evidence>
<evidence type="ECO:0000313" key="15">
    <source>
        <dbReference type="EMBL" id="MFL9839342.1"/>
    </source>
</evidence>
<evidence type="ECO:0000256" key="8">
    <source>
        <dbReference type="ARBA" id="ARBA00023077"/>
    </source>
</evidence>
<proteinExistence type="inferred from homology"/>
<evidence type="ECO:0000256" key="3">
    <source>
        <dbReference type="ARBA" id="ARBA00022452"/>
    </source>
</evidence>
<evidence type="ECO:0000256" key="12">
    <source>
        <dbReference type="RuleBase" id="RU003357"/>
    </source>
</evidence>
<evidence type="ECO:0000259" key="13">
    <source>
        <dbReference type="Pfam" id="PF00593"/>
    </source>
</evidence>
<feature type="domain" description="TonB-dependent receptor-like beta-barrel" evidence="13">
    <location>
        <begin position="287"/>
        <end position="722"/>
    </location>
</feature>
<dbReference type="Proteomes" id="UP001629244">
    <property type="component" value="Unassembled WGS sequence"/>
</dbReference>
<reference evidence="15 16" key="1">
    <citation type="submission" date="2024-06" db="EMBL/GenBank/DDBJ databases">
        <authorList>
            <person name="Kaempfer P."/>
            <person name="Viver T."/>
        </authorList>
    </citation>
    <scope>NUCLEOTIDE SEQUENCE [LARGE SCALE GENOMIC DNA]</scope>
    <source>
        <strain evidence="15 16">ST-64</strain>
    </source>
</reference>
<dbReference type="InterPro" id="IPR000531">
    <property type="entry name" value="Beta-barrel_TonB"/>
</dbReference>
<evidence type="ECO:0000256" key="2">
    <source>
        <dbReference type="ARBA" id="ARBA00022448"/>
    </source>
</evidence>
<keyword evidence="16" id="KW-1185">Reference proteome</keyword>
<evidence type="ECO:0000256" key="11">
    <source>
        <dbReference type="PROSITE-ProRule" id="PRU01360"/>
    </source>
</evidence>
<keyword evidence="10 11" id="KW-0998">Cell outer membrane</keyword>
<evidence type="ECO:0000256" key="1">
    <source>
        <dbReference type="ARBA" id="ARBA00004571"/>
    </source>
</evidence>
<keyword evidence="15" id="KW-0675">Receptor</keyword>
<evidence type="ECO:0000256" key="6">
    <source>
        <dbReference type="ARBA" id="ARBA00023004"/>
    </source>
</evidence>
<comment type="subcellular location">
    <subcellularLocation>
        <location evidence="1 11">Cell outer membrane</location>
        <topology evidence="1 11">Multi-pass membrane protein</topology>
    </subcellularLocation>
</comment>
<sequence>MLKLDIASLAFTLAASGSVPDEAPETAPAEEIVVTAQHRREPIGDTPIAISAFDGSFVDRARLDDIKDLVAFAPGFAGASDDSYIEDLAVRGIASNDYGIGGEPSIGIFKDGIHQGRTGSAVTSLYDIERGEALRGPQGVLFGRNAISGAISVITRKPEFDRWSGVLAAGYGEPDRREFDGAVNIALGSNWAMRAAGYLLDTDGWIDNAATPGHDRIMRQFKAAGRVALRYERGALNAWIIGEHEHRRLDGTPYRAANADREVIDAIDAALGTQIVVRGDGRSIDSDLLNPRDDGDISSLTAQADLDLGFATLTGIAGYRGHRFTYEEDYDGTAEPFGTYRQFQSGTYASGELRLVSRPGGPLSWTLGLSAYRETVQARYTDEANERYICLAGYGYASCDDLTQDLFGTAYVPSPDGMFVQPNSAINRATGLSAYGDANYWVMTRLQIGAGLRYSLDYKRFALDVPQTASSLGNIWTFTYHTDGYVEDARRWQGLTPRMYLRWKPDEHVSVYASVSRGYKAGGFGTFTLEAPAPIDDFGLVPAGTRPDAFNSETVWSKELGIKASLAQGRLHFDIVAFDYLYSNLQTNFYNTETRAQEVINIGEVRGHGVEAALMVRPTHWFDLRTSLTWTRTRTRGDRGCALDDCGGLTNPEWASNGVATFKYPLGTDAATLSLEWMWQGKSRDSWDWRGIVRRDPALAANLLLGYRWGERVEANVYVQNLFDKLWYQGALNGGDLDPASVWGVSQPRNIGINVRIGVGN</sequence>
<comment type="caution">
    <text evidence="15">The sequence shown here is derived from an EMBL/GenBank/DDBJ whole genome shotgun (WGS) entry which is preliminary data.</text>
</comment>
<keyword evidence="5 11" id="KW-0812">Transmembrane</keyword>
<dbReference type="InterPro" id="IPR036942">
    <property type="entry name" value="Beta-barrel_TonB_sf"/>
</dbReference>
<keyword evidence="8 12" id="KW-0798">TonB box</keyword>
<dbReference type="Pfam" id="PF00593">
    <property type="entry name" value="TonB_dep_Rec_b-barrel"/>
    <property type="match status" value="1"/>
</dbReference>
<evidence type="ECO:0000256" key="9">
    <source>
        <dbReference type="ARBA" id="ARBA00023136"/>
    </source>
</evidence>
<keyword evidence="4" id="KW-0410">Iron transport</keyword>
<gene>
    <name evidence="15" type="ORF">ABS767_00075</name>
</gene>
<organism evidence="15 16">
    <name type="scientific">Sphingomonas plantiphila</name>
    <dbReference type="NCBI Taxonomy" id="3163295"/>
    <lineage>
        <taxon>Bacteria</taxon>
        <taxon>Pseudomonadati</taxon>
        <taxon>Pseudomonadota</taxon>
        <taxon>Alphaproteobacteria</taxon>
        <taxon>Sphingomonadales</taxon>
        <taxon>Sphingomonadaceae</taxon>
        <taxon>Sphingomonas</taxon>
    </lineage>
</organism>
<accession>A0ABW8YI45</accession>
<dbReference type="InterPro" id="IPR012910">
    <property type="entry name" value="Plug_dom"/>
</dbReference>
<dbReference type="PROSITE" id="PS52016">
    <property type="entry name" value="TONB_DEPENDENT_REC_3"/>
    <property type="match status" value="1"/>
</dbReference>
<keyword evidence="9 11" id="KW-0472">Membrane</keyword>
<dbReference type="PANTHER" id="PTHR32552:SF81">
    <property type="entry name" value="TONB-DEPENDENT OUTER MEMBRANE RECEPTOR"/>
    <property type="match status" value="1"/>
</dbReference>
<evidence type="ECO:0000256" key="5">
    <source>
        <dbReference type="ARBA" id="ARBA00022692"/>
    </source>
</evidence>
<feature type="domain" description="TonB-dependent receptor plug" evidence="14">
    <location>
        <begin position="44"/>
        <end position="150"/>
    </location>
</feature>
<name>A0ABW8YI45_9SPHN</name>
<comment type="similarity">
    <text evidence="11 12">Belongs to the TonB-dependent receptor family.</text>
</comment>
<keyword evidence="3 11" id="KW-1134">Transmembrane beta strand</keyword>
<keyword evidence="2 11" id="KW-0813">Transport</keyword>
<dbReference type="SUPFAM" id="SSF56935">
    <property type="entry name" value="Porins"/>
    <property type="match status" value="1"/>
</dbReference>
<evidence type="ECO:0000259" key="14">
    <source>
        <dbReference type="Pfam" id="PF07715"/>
    </source>
</evidence>
<dbReference type="EMBL" id="JBELQC010000001">
    <property type="protein sequence ID" value="MFL9839342.1"/>
    <property type="molecule type" value="Genomic_DNA"/>
</dbReference>
<dbReference type="InterPro" id="IPR039426">
    <property type="entry name" value="TonB-dep_rcpt-like"/>
</dbReference>
<evidence type="ECO:0000256" key="10">
    <source>
        <dbReference type="ARBA" id="ARBA00023237"/>
    </source>
</evidence>
<keyword evidence="7" id="KW-0406">Ion transport</keyword>
<evidence type="ECO:0000256" key="4">
    <source>
        <dbReference type="ARBA" id="ARBA00022496"/>
    </source>
</evidence>
<protein>
    <submittedName>
        <fullName evidence="15">TonB-dependent receptor</fullName>
    </submittedName>
</protein>
<dbReference type="Pfam" id="PF07715">
    <property type="entry name" value="Plug"/>
    <property type="match status" value="1"/>
</dbReference>
<dbReference type="Gene3D" id="2.40.170.20">
    <property type="entry name" value="TonB-dependent receptor, beta-barrel domain"/>
    <property type="match status" value="1"/>
</dbReference>
<evidence type="ECO:0000313" key="16">
    <source>
        <dbReference type="Proteomes" id="UP001629244"/>
    </source>
</evidence>
<dbReference type="RefSeq" id="WP_408076327.1">
    <property type="nucleotide sequence ID" value="NZ_JBELQC010000001.1"/>
</dbReference>
<keyword evidence="6" id="KW-0408">Iron</keyword>
<dbReference type="PANTHER" id="PTHR32552">
    <property type="entry name" value="FERRICHROME IRON RECEPTOR-RELATED"/>
    <property type="match status" value="1"/>
</dbReference>